<evidence type="ECO:0000256" key="5">
    <source>
        <dbReference type="PROSITE-ProRule" id="PRU01023"/>
    </source>
</evidence>
<evidence type="ECO:0000256" key="3">
    <source>
        <dbReference type="ARBA" id="ARBA00022691"/>
    </source>
</evidence>
<keyword evidence="1 5" id="KW-0489">Methyltransferase</keyword>
<dbReference type="EMBL" id="BJTG01000016">
    <property type="protein sequence ID" value="GEJ59521.1"/>
    <property type="molecule type" value="Genomic_DNA"/>
</dbReference>
<feature type="binding site" evidence="5">
    <location>
        <position position="337"/>
    </location>
    <ligand>
        <name>S-adenosyl-L-methionine</name>
        <dbReference type="ChEBI" id="CHEBI:59789"/>
    </ligand>
</feature>
<dbReference type="InterPro" id="IPR001678">
    <property type="entry name" value="MeTrfase_RsmB-F_NOP2_dom"/>
</dbReference>
<dbReference type="InterPro" id="IPR049560">
    <property type="entry name" value="MeTrfase_RsmB-F_NOP2_cat"/>
</dbReference>
<dbReference type="Gene3D" id="3.40.50.150">
    <property type="entry name" value="Vaccinia Virus protein VP39"/>
    <property type="match status" value="1"/>
</dbReference>
<name>A0A7I9VT94_9BACT</name>
<accession>A0A7I9VT94</accession>
<reference evidence="8" key="1">
    <citation type="journal article" date="2020" name="Appl. Environ. Microbiol.">
        <title>Diazotrophic Anaeromyxobacter Isolates from Soils.</title>
        <authorList>
            <person name="Masuda Y."/>
            <person name="Yamanaka H."/>
            <person name="Xu Z.X."/>
            <person name="Shiratori Y."/>
            <person name="Aono T."/>
            <person name="Amachi S."/>
            <person name="Senoo K."/>
            <person name="Itoh H."/>
        </authorList>
    </citation>
    <scope>NUCLEOTIDE SEQUENCE [LARGE SCALE GENOMIC DNA]</scope>
    <source>
        <strain evidence="8">R267</strain>
    </source>
</reference>
<dbReference type="PROSITE" id="PS51686">
    <property type="entry name" value="SAM_MT_RSMB_NOP"/>
    <property type="match status" value="1"/>
</dbReference>
<evidence type="ECO:0000256" key="4">
    <source>
        <dbReference type="ARBA" id="ARBA00022884"/>
    </source>
</evidence>
<dbReference type="Gene3D" id="3.30.70.1170">
    <property type="entry name" value="Sun protein, domain 3"/>
    <property type="match status" value="1"/>
</dbReference>
<keyword evidence="3 5" id="KW-0949">S-adenosyl-L-methionine</keyword>
<dbReference type="InterPro" id="IPR029063">
    <property type="entry name" value="SAM-dependent_MTases_sf"/>
</dbReference>
<dbReference type="GO" id="GO:0008173">
    <property type="term" value="F:RNA methyltransferase activity"/>
    <property type="evidence" value="ECO:0007669"/>
    <property type="project" value="InterPro"/>
</dbReference>
<dbReference type="GO" id="GO:0001510">
    <property type="term" value="P:RNA methylation"/>
    <property type="evidence" value="ECO:0007669"/>
    <property type="project" value="InterPro"/>
</dbReference>
<dbReference type="Pfam" id="PF01189">
    <property type="entry name" value="Methyltr_RsmB-F"/>
    <property type="match status" value="1"/>
</dbReference>
<keyword evidence="4 5" id="KW-0694">RNA-binding</keyword>
<evidence type="ECO:0000259" key="6">
    <source>
        <dbReference type="PROSITE" id="PS51686"/>
    </source>
</evidence>
<dbReference type="PANTHER" id="PTHR22807:SF53">
    <property type="entry name" value="RIBOSOMAL RNA SMALL SUBUNIT METHYLTRANSFERASE B-RELATED"/>
    <property type="match status" value="1"/>
</dbReference>
<evidence type="ECO:0000313" key="7">
    <source>
        <dbReference type="EMBL" id="GEJ59521.1"/>
    </source>
</evidence>
<dbReference type="InterPro" id="IPR023267">
    <property type="entry name" value="RCMT"/>
</dbReference>
<feature type="binding site" evidence="5">
    <location>
        <position position="288"/>
    </location>
    <ligand>
        <name>S-adenosyl-L-methionine</name>
        <dbReference type="ChEBI" id="CHEBI:59789"/>
    </ligand>
</feature>
<dbReference type="AlphaFoldDB" id="A0A7I9VT94"/>
<evidence type="ECO:0000256" key="2">
    <source>
        <dbReference type="ARBA" id="ARBA00022679"/>
    </source>
</evidence>
<comment type="caution">
    <text evidence="5">Lacks conserved residue(s) required for the propagation of feature annotation.</text>
</comment>
<organism evidence="7 8">
    <name type="scientific">Anaeromyxobacter diazotrophicus</name>
    <dbReference type="NCBI Taxonomy" id="2590199"/>
    <lineage>
        <taxon>Bacteria</taxon>
        <taxon>Pseudomonadati</taxon>
        <taxon>Myxococcota</taxon>
        <taxon>Myxococcia</taxon>
        <taxon>Myxococcales</taxon>
        <taxon>Cystobacterineae</taxon>
        <taxon>Anaeromyxobacteraceae</taxon>
        <taxon>Anaeromyxobacter</taxon>
    </lineage>
</organism>
<dbReference type="SUPFAM" id="SSF53335">
    <property type="entry name" value="S-adenosyl-L-methionine-dependent methyltransferases"/>
    <property type="match status" value="1"/>
</dbReference>
<dbReference type="RefSeq" id="WP_176069097.1">
    <property type="nucleotide sequence ID" value="NZ_BJTG01000016.1"/>
</dbReference>
<keyword evidence="8" id="KW-1185">Reference proteome</keyword>
<feature type="domain" description="SAM-dependent MTase RsmB/NOP-type" evidence="6">
    <location>
        <begin position="174"/>
        <end position="455"/>
    </location>
</feature>
<proteinExistence type="inferred from homology"/>
<dbReference type="PANTHER" id="PTHR22807">
    <property type="entry name" value="NOP2 YEAST -RELATED NOL1/NOP2/FMU SUN DOMAIN-CONTAINING"/>
    <property type="match status" value="1"/>
</dbReference>
<comment type="similarity">
    <text evidence="5">Belongs to the class I-like SAM-binding methyltransferase superfamily. RsmB/NOP family.</text>
</comment>
<protein>
    <recommendedName>
        <fullName evidence="6">SAM-dependent MTase RsmB/NOP-type domain-containing protein</fullName>
    </recommendedName>
</protein>
<dbReference type="InterPro" id="IPR054728">
    <property type="entry name" value="RsmB-like_ferredoxin"/>
</dbReference>
<sequence>MPRPLRHDLVDAATLEVNGLVREQGWLADRALERVLRRESRLYASERRAVAEAVYGLLRREGQLRWLAGETAFIRGNPAPAPAGRGGPGRAAASVEPATLYALFLARTGAAAPEAAAKRLGVPARIVTEALDRADARIAAVADPAERLAVEASLPRWLAERFLDELGAEEARALALALNQRAPLTVRTNLLKTTRDALRARLAEEGVAAAPTRFSPWGLTLDGHENAFQLPAFQDGLFEIQDEGSQLLALAVGARPGWTVVDACAGAGGKSLALAAEMHGKGSLVALDVDEERLAEAKRRARRAGVHNLRSRLIPEGAAAAEALADLAGKCERVLVDAPCSGIGALRRKPDARWRLTPEDPARFARLQAELVARFAPLVKPGGRLVYATCAVGRIENEGVAELAARSLEGFERMSVAAMLGTELAAALGAGGDALSLLPHRHGTDGFFCAGFQRAR</sequence>
<feature type="active site" description="Nucleophile" evidence="5">
    <location>
        <position position="390"/>
    </location>
</feature>
<dbReference type="GO" id="GO:0003723">
    <property type="term" value="F:RNA binding"/>
    <property type="evidence" value="ECO:0007669"/>
    <property type="project" value="UniProtKB-UniRule"/>
</dbReference>
<dbReference type="PRINTS" id="PR02008">
    <property type="entry name" value="RCMTFAMILY"/>
</dbReference>
<evidence type="ECO:0000313" key="8">
    <source>
        <dbReference type="Proteomes" id="UP000503640"/>
    </source>
</evidence>
<dbReference type="Proteomes" id="UP000503640">
    <property type="component" value="Unassembled WGS sequence"/>
</dbReference>
<evidence type="ECO:0000256" key="1">
    <source>
        <dbReference type="ARBA" id="ARBA00022603"/>
    </source>
</evidence>
<gene>
    <name evidence="7" type="ORF">AMYX_42620</name>
</gene>
<comment type="caution">
    <text evidence="7">The sequence shown here is derived from an EMBL/GenBank/DDBJ whole genome shotgun (WGS) entry which is preliminary data.</text>
</comment>
<dbReference type="Pfam" id="PF22458">
    <property type="entry name" value="RsmF-B_ferredox"/>
    <property type="match status" value="1"/>
</dbReference>
<keyword evidence="2 5" id="KW-0808">Transferase</keyword>